<dbReference type="AlphaFoldDB" id="A0A9X8EHM8"/>
<sequence>MAMQYETWVNGAQLISFPGGLSAPDRDDVLNSHLLAQVSANQDGLVTANPRAWFKRNVDGLGQLMWSTQTVQSDVSRFAGLDDLSIVALVTRHLKKKLPAAIVRQMTDMLEQICELAYEHPARQLFRAQVLAHSQASQRTAINFQLSACTAPDQVFSLFVSLALVVPLQQDFLHQTFCGVDSPGDALFFYSHKQLSVARYARLRDMTVAALEDDAVVLRRVVPQAKAKADGSLQGGTHDLH</sequence>
<organism evidence="1 2">
    <name type="scientific">Pseudomonas putida</name>
    <name type="common">Arthrobacter siderocapsulatus</name>
    <dbReference type="NCBI Taxonomy" id="303"/>
    <lineage>
        <taxon>Bacteria</taxon>
        <taxon>Pseudomonadati</taxon>
        <taxon>Pseudomonadota</taxon>
        <taxon>Gammaproteobacteria</taxon>
        <taxon>Pseudomonadales</taxon>
        <taxon>Pseudomonadaceae</taxon>
        <taxon>Pseudomonas</taxon>
    </lineage>
</organism>
<accession>A0A9X8EHM8</accession>
<reference evidence="1 2" key="1">
    <citation type="submission" date="2018-11" db="EMBL/GenBank/DDBJ databases">
        <title>Genomic analyses of the natural microbiome of Caenorhabditis elegans.</title>
        <authorList>
            <person name="Samuel B."/>
        </authorList>
    </citation>
    <scope>NUCLEOTIDE SEQUENCE [LARGE SCALE GENOMIC DNA]</scope>
    <source>
        <strain evidence="1 2">BIGb0473</strain>
    </source>
</reference>
<gene>
    <name evidence="1" type="ORF">EDF85_3651</name>
</gene>
<evidence type="ECO:0000313" key="2">
    <source>
        <dbReference type="Proteomes" id="UP000269115"/>
    </source>
</evidence>
<dbReference type="RefSeq" id="WP_078481543.1">
    <property type="nucleotide sequence ID" value="NZ_RJUR01000015.1"/>
</dbReference>
<protein>
    <submittedName>
        <fullName evidence="1">Uncharacterized protein</fullName>
    </submittedName>
</protein>
<dbReference type="EMBL" id="RJUR01000015">
    <property type="protein sequence ID" value="ROQ47923.1"/>
    <property type="molecule type" value="Genomic_DNA"/>
</dbReference>
<dbReference type="Proteomes" id="UP000269115">
    <property type="component" value="Unassembled WGS sequence"/>
</dbReference>
<evidence type="ECO:0000313" key="1">
    <source>
        <dbReference type="EMBL" id="ROQ47923.1"/>
    </source>
</evidence>
<name>A0A9X8EHM8_PSEPU</name>
<comment type="caution">
    <text evidence="1">The sequence shown here is derived from an EMBL/GenBank/DDBJ whole genome shotgun (WGS) entry which is preliminary data.</text>
</comment>
<proteinExistence type="predicted"/>